<name>A0A9P4MIZ8_9PEZI</name>
<dbReference type="Proteomes" id="UP000799439">
    <property type="component" value="Unassembled WGS sequence"/>
</dbReference>
<dbReference type="EMBL" id="ML996082">
    <property type="protein sequence ID" value="KAF2156525.1"/>
    <property type="molecule type" value="Genomic_DNA"/>
</dbReference>
<sequence>MDVPEKLQRSTSATRGTSEEPLLDLAARHFEEIQECNDFGSFCKLEREFRDVITDIYWDSLHLVASFTRVLYVPPSDDCSVWQTCKDLAQRALEPPCRNTEPLIHKAVIIALWGRDRFQYYRWNEQSTAVIEQLHHLASIAKNWDYAVSLLNLQVLARYQDCTFLKIGYRSPVNDLDLAKAVDVAKLHQESGFTPVDEIHDDIDAVSVEEFALKFDRYGMLVPTGNDTLSVDENDGSFRPHRRLLTQSRSCHPHLTATHHATIARLHSVDFTSLAALEPNQRNHSLPSSKQSGTAGGPIVIASDLQKPPTASESGSKNPRPPIISSSKKKRSRPKYEMQVHRIASAKALRQSTLLSSIQEQHSQTLNRLLEDEFRQHGGGRAGEKFRHDWFGQKTWASIYVEPESQFGNSSATRLEADIWYLSWSRFEHLANTGCTFTKPIIIRQRFCDSGYFNVHEFVQRHFAKCDEDVSVSLHNSGTNSSYEMKAHEFAKVAAALMARQEHFAYHNSSTLPVENGAESISNAYNLPPLANGDLPLLTSLPRYQVLEGLLQCVHRMIKRQPKETQDLASSMRINQMTLEGAFSGPCINVLGGVWIRCLTGCQIWFLIPAIDKDGWDRFRREGNRWSPNGESRMFILQQDDVLFFPPGQAIIHAHITLTPALIDRGLVWDNAELLHILDVLLWAAENQDCASDSVPLQLPRIVSALEHCLEKVLDGLFTSDAQRHPDPKPREQHRSEILDRIRRLKKLGCDCWVCMEDPNCQCRAARRSCTAWCTGHPHLPPEHEYRCMFKSRPKP</sequence>
<dbReference type="AlphaFoldDB" id="A0A9P4MIZ8"/>
<comment type="caution">
    <text evidence="2">The sequence shown here is derived from an EMBL/GenBank/DDBJ whole genome shotgun (WGS) entry which is preliminary data.</text>
</comment>
<gene>
    <name evidence="2" type="ORF">K461DRAFT_291429</name>
</gene>
<evidence type="ECO:0000256" key="1">
    <source>
        <dbReference type="SAM" id="MobiDB-lite"/>
    </source>
</evidence>
<dbReference type="OrthoDB" id="4161428at2759"/>
<reference evidence="2" key="1">
    <citation type="journal article" date="2020" name="Stud. Mycol.">
        <title>101 Dothideomycetes genomes: a test case for predicting lifestyles and emergence of pathogens.</title>
        <authorList>
            <person name="Haridas S."/>
            <person name="Albert R."/>
            <person name="Binder M."/>
            <person name="Bloem J."/>
            <person name="Labutti K."/>
            <person name="Salamov A."/>
            <person name="Andreopoulos B."/>
            <person name="Baker S."/>
            <person name="Barry K."/>
            <person name="Bills G."/>
            <person name="Bluhm B."/>
            <person name="Cannon C."/>
            <person name="Castanera R."/>
            <person name="Culley D."/>
            <person name="Daum C."/>
            <person name="Ezra D."/>
            <person name="Gonzalez J."/>
            <person name="Henrissat B."/>
            <person name="Kuo A."/>
            <person name="Liang C."/>
            <person name="Lipzen A."/>
            <person name="Lutzoni F."/>
            <person name="Magnuson J."/>
            <person name="Mondo S."/>
            <person name="Nolan M."/>
            <person name="Ohm R."/>
            <person name="Pangilinan J."/>
            <person name="Park H.-J."/>
            <person name="Ramirez L."/>
            <person name="Alfaro M."/>
            <person name="Sun H."/>
            <person name="Tritt A."/>
            <person name="Yoshinaga Y."/>
            <person name="Zwiers L.-H."/>
            <person name="Turgeon B."/>
            <person name="Goodwin S."/>
            <person name="Spatafora J."/>
            <person name="Crous P."/>
            <person name="Grigoriev I."/>
        </authorList>
    </citation>
    <scope>NUCLEOTIDE SEQUENCE</scope>
    <source>
        <strain evidence="2">CBS 260.36</strain>
    </source>
</reference>
<evidence type="ECO:0000313" key="2">
    <source>
        <dbReference type="EMBL" id="KAF2156525.1"/>
    </source>
</evidence>
<evidence type="ECO:0000313" key="3">
    <source>
        <dbReference type="Proteomes" id="UP000799439"/>
    </source>
</evidence>
<protein>
    <submittedName>
        <fullName evidence="2">Uncharacterized protein</fullName>
    </submittedName>
</protein>
<proteinExistence type="predicted"/>
<keyword evidence="3" id="KW-1185">Reference proteome</keyword>
<accession>A0A9P4MIZ8</accession>
<organism evidence="2 3">
    <name type="scientific">Myriangium duriaei CBS 260.36</name>
    <dbReference type="NCBI Taxonomy" id="1168546"/>
    <lineage>
        <taxon>Eukaryota</taxon>
        <taxon>Fungi</taxon>
        <taxon>Dikarya</taxon>
        <taxon>Ascomycota</taxon>
        <taxon>Pezizomycotina</taxon>
        <taxon>Dothideomycetes</taxon>
        <taxon>Dothideomycetidae</taxon>
        <taxon>Myriangiales</taxon>
        <taxon>Myriangiaceae</taxon>
        <taxon>Myriangium</taxon>
    </lineage>
</organism>
<feature type="region of interest" description="Disordered" evidence="1">
    <location>
        <begin position="281"/>
        <end position="338"/>
    </location>
</feature>
<feature type="compositionally biased region" description="Polar residues" evidence="1">
    <location>
        <begin position="281"/>
        <end position="293"/>
    </location>
</feature>